<dbReference type="EMBL" id="JACHZG010000001">
    <property type="protein sequence ID" value="MBB3327964.1"/>
    <property type="molecule type" value="Genomic_DNA"/>
</dbReference>
<accession>A0A7W5P7V4</accession>
<comment type="caution">
    <text evidence="2">The sequence shown here is derived from an EMBL/GenBank/DDBJ whole genome shotgun (WGS) entry which is preliminary data.</text>
</comment>
<sequence>MHRFVSALVTTTLAAGLLTVAPAAWADDCPDPGAPITGVSPTPDDVVLGPLASTSTRVFVDGYAGCFSSFENPYVRVLAPHREIIVDLSEGPPPFDGGVEYEGQLTIDTSELEDADAGTWLLSFEAEGRRYAERSFSVRRASTLSFNAGPEPVRRKVTFAGKLRRASWERSRFEGVKGERVRILRLGPVETPNPKRVALLTTEKKGKYSNKQPFPGTDRYQATYAGTAAVAAVSSRVDAVASRADAVKSGG</sequence>
<evidence type="ECO:0000313" key="3">
    <source>
        <dbReference type="Proteomes" id="UP000565572"/>
    </source>
</evidence>
<keyword evidence="3" id="KW-1185">Reference proteome</keyword>
<dbReference type="RefSeq" id="WP_183339534.1">
    <property type="nucleotide sequence ID" value="NZ_JACHZG010000001.1"/>
</dbReference>
<organism evidence="2 3">
    <name type="scientific">Microlunatus antarcticus</name>
    <dbReference type="NCBI Taxonomy" id="53388"/>
    <lineage>
        <taxon>Bacteria</taxon>
        <taxon>Bacillati</taxon>
        <taxon>Actinomycetota</taxon>
        <taxon>Actinomycetes</taxon>
        <taxon>Propionibacteriales</taxon>
        <taxon>Propionibacteriaceae</taxon>
        <taxon>Microlunatus</taxon>
    </lineage>
</organism>
<dbReference type="Proteomes" id="UP000565572">
    <property type="component" value="Unassembled WGS sequence"/>
</dbReference>
<gene>
    <name evidence="2" type="ORF">FHX39_002908</name>
</gene>
<evidence type="ECO:0000313" key="2">
    <source>
        <dbReference type="EMBL" id="MBB3327964.1"/>
    </source>
</evidence>
<evidence type="ECO:0000256" key="1">
    <source>
        <dbReference type="SAM" id="SignalP"/>
    </source>
</evidence>
<name>A0A7W5P7V4_9ACTN</name>
<feature type="chain" id="PRO_5030802887" evidence="1">
    <location>
        <begin position="27"/>
        <end position="251"/>
    </location>
</feature>
<reference evidence="2 3" key="1">
    <citation type="submission" date="2020-08" db="EMBL/GenBank/DDBJ databases">
        <title>Sequencing the genomes of 1000 actinobacteria strains.</title>
        <authorList>
            <person name="Klenk H.-P."/>
        </authorList>
    </citation>
    <scope>NUCLEOTIDE SEQUENCE [LARGE SCALE GENOMIC DNA]</scope>
    <source>
        <strain evidence="2 3">DSM 11053</strain>
    </source>
</reference>
<keyword evidence="1" id="KW-0732">Signal</keyword>
<proteinExistence type="predicted"/>
<protein>
    <submittedName>
        <fullName evidence="2">Uncharacterized protein</fullName>
    </submittedName>
</protein>
<dbReference type="AlphaFoldDB" id="A0A7W5P7V4"/>
<feature type="signal peptide" evidence="1">
    <location>
        <begin position="1"/>
        <end position="26"/>
    </location>
</feature>